<dbReference type="InterPro" id="IPR010686">
    <property type="entry name" value="OBAP-like"/>
</dbReference>
<accession>A0A839E1H4</accession>
<dbReference type="PANTHER" id="PTHR31360">
    <property type="match status" value="1"/>
</dbReference>
<dbReference type="RefSeq" id="WP_328796028.1">
    <property type="nucleotide sequence ID" value="NZ_JACGWZ010000002.1"/>
</dbReference>
<protein>
    <submittedName>
        <fullName evidence="2">Uncharacterized protein</fullName>
    </submittedName>
</protein>
<keyword evidence="3" id="KW-1185">Reference proteome</keyword>
<evidence type="ECO:0000313" key="3">
    <source>
        <dbReference type="Proteomes" id="UP000569329"/>
    </source>
</evidence>
<gene>
    <name evidence="2" type="ORF">FHX42_002155</name>
</gene>
<organism evidence="2 3">
    <name type="scientific">Halosaccharopolyspora lacisalsi</name>
    <dbReference type="NCBI Taxonomy" id="1000566"/>
    <lineage>
        <taxon>Bacteria</taxon>
        <taxon>Bacillati</taxon>
        <taxon>Actinomycetota</taxon>
        <taxon>Actinomycetes</taxon>
        <taxon>Pseudonocardiales</taxon>
        <taxon>Pseudonocardiaceae</taxon>
        <taxon>Halosaccharopolyspora</taxon>
    </lineage>
</organism>
<comment type="caution">
    <text evidence="2">The sequence shown here is derived from an EMBL/GenBank/DDBJ whole genome shotgun (WGS) entry which is preliminary data.</text>
</comment>
<dbReference type="EMBL" id="JACGWZ010000002">
    <property type="protein sequence ID" value="MBA8824808.1"/>
    <property type="molecule type" value="Genomic_DNA"/>
</dbReference>
<sequence length="165" mass="18547">MRAVRRQHARAHLIGIEYLVFGALSDTLREEEKPYWHPHDFEVLSGQLMASGLPEVAEGDLFEQLRNSCGKTWHTWHTGRHDAGPGDALPLGEPKPMWSFNREGECDESLKRSRDEATDIGVERAHEQRRSLTDLARPQCGVDAMRDRFTGTTPVPGVTDAAESE</sequence>
<evidence type="ECO:0000256" key="1">
    <source>
        <dbReference type="SAM" id="MobiDB-lite"/>
    </source>
</evidence>
<feature type="region of interest" description="Disordered" evidence="1">
    <location>
        <begin position="107"/>
        <end position="165"/>
    </location>
</feature>
<name>A0A839E1H4_9PSEU</name>
<dbReference type="Pfam" id="PF06884">
    <property type="entry name" value="DUF1264"/>
    <property type="match status" value="1"/>
</dbReference>
<dbReference type="PANTHER" id="PTHR31360:SF0">
    <property type="entry name" value="OIL BODY-ASSOCIATED PROTEIN 1B"/>
    <property type="match status" value="1"/>
</dbReference>
<reference evidence="2 3" key="1">
    <citation type="submission" date="2020-07" db="EMBL/GenBank/DDBJ databases">
        <title>Sequencing the genomes of 1000 actinobacteria strains.</title>
        <authorList>
            <person name="Klenk H.-P."/>
        </authorList>
    </citation>
    <scope>NUCLEOTIDE SEQUENCE [LARGE SCALE GENOMIC DNA]</scope>
    <source>
        <strain evidence="2 3">DSM 45975</strain>
    </source>
</reference>
<dbReference type="AlphaFoldDB" id="A0A839E1H4"/>
<evidence type="ECO:0000313" key="2">
    <source>
        <dbReference type="EMBL" id="MBA8824808.1"/>
    </source>
</evidence>
<proteinExistence type="predicted"/>
<feature type="compositionally biased region" description="Basic and acidic residues" evidence="1">
    <location>
        <begin position="107"/>
        <end position="132"/>
    </location>
</feature>
<dbReference type="Proteomes" id="UP000569329">
    <property type="component" value="Unassembled WGS sequence"/>
</dbReference>